<organism evidence="3 4">
    <name type="scientific">Falsiporphyromonas endometrii</name>
    <dbReference type="NCBI Taxonomy" id="1387297"/>
    <lineage>
        <taxon>Bacteria</taxon>
        <taxon>Pseudomonadati</taxon>
        <taxon>Bacteroidota</taxon>
        <taxon>Bacteroidia</taxon>
        <taxon>Bacteroidales</taxon>
        <taxon>Porphyromonadaceae</taxon>
        <taxon>Falsiporphyromonas</taxon>
    </lineage>
</organism>
<protein>
    <submittedName>
        <fullName evidence="3">IS5 family transposase</fullName>
    </submittedName>
</protein>
<feature type="domain" description="Insertion element IS402-like" evidence="2">
    <location>
        <begin position="17"/>
        <end position="69"/>
    </location>
</feature>
<dbReference type="EMBL" id="JBHSGO010000026">
    <property type="protein sequence ID" value="MFC4665282.1"/>
    <property type="molecule type" value="Genomic_DNA"/>
</dbReference>
<dbReference type="InterPro" id="IPR002559">
    <property type="entry name" value="Transposase_11"/>
</dbReference>
<evidence type="ECO:0000313" key="3">
    <source>
        <dbReference type="EMBL" id="MFC4665282.1"/>
    </source>
</evidence>
<comment type="caution">
    <text evidence="3">The sequence shown here is derived from an EMBL/GenBank/DDBJ whole genome shotgun (WGS) entry which is preliminary data.</text>
</comment>
<dbReference type="PANTHER" id="PTHR30007">
    <property type="entry name" value="PHP DOMAIN PROTEIN"/>
    <property type="match status" value="1"/>
</dbReference>
<reference evidence="4" key="1">
    <citation type="journal article" date="2019" name="Int. J. Syst. Evol. Microbiol.">
        <title>The Global Catalogue of Microorganisms (GCM) 10K type strain sequencing project: providing services to taxonomists for standard genome sequencing and annotation.</title>
        <authorList>
            <consortium name="The Broad Institute Genomics Platform"/>
            <consortium name="The Broad Institute Genome Sequencing Center for Infectious Disease"/>
            <person name="Wu L."/>
            <person name="Ma J."/>
        </authorList>
    </citation>
    <scope>NUCLEOTIDE SEQUENCE [LARGE SCALE GENOMIC DNA]</scope>
    <source>
        <strain evidence="4">CGMCC 4.7357</strain>
    </source>
</reference>
<dbReference type="InterPro" id="IPR025161">
    <property type="entry name" value="IS402-like_dom"/>
</dbReference>
<dbReference type="Proteomes" id="UP001596020">
    <property type="component" value="Unassembled WGS sequence"/>
</dbReference>
<evidence type="ECO:0000259" key="1">
    <source>
        <dbReference type="Pfam" id="PF01609"/>
    </source>
</evidence>
<dbReference type="PANTHER" id="PTHR30007:SF0">
    <property type="entry name" value="TRANSPOSASE"/>
    <property type="match status" value="1"/>
</dbReference>
<accession>A0ABV9K5R7</accession>
<dbReference type="NCBIfam" id="NF033580">
    <property type="entry name" value="transpos_IS5_3"/>
    <property type="match status" value="1"/>
</dbReference>
<evidence type="ECO:0000259" key="2">
    <source>
        <dbReference type="Pfam" id="PF13340"/>
    </source>
</evidence>
<feature type="domain" description="Transposase IS4-like" evidence="1">
    <location>
        <begin position="90"/>
        <end position="215"/>
    </location>
</feature>
<evidence type="ECO:0000313" key="4">
    <source>
        <dbReference type="Proteomes" id="UP001596020"/>
    </source>
</evidence>
<keyword evidence="4" id="KW-1185">Reference proteome</keyword>
<dbReference type="Pfam" id="PF01609">
    <property type="entry name" value="DDE_Tnp_1"/>
    <property type="match status" value="1"/>
</dbReference>
<sequence>MINSDKLSKKITCPQDRKRKYPLRNILNAVLYLLKTGCQWRMIPKNFAPWQSEYYYFCKWKNEDIMEELLDKLRSLVRIICSRNESPGMGIINSRSVKTSHHADAVRGLDGNKKIKGRKQHVVVYTQGYLMAVSVHEANIHDSKGAPKVIEKLSCKFPRLTKILADGGYRGNLANWVLDKYGWELEVVLRPNECPSKFKVIPKRWIVERTLAWLKILED</sequence>
<dbReference type="RefSeq" id="WP_380077280.1">
    <property type="nucleotide sequence ID" value="NZ_JBHSGO010000026.1"/>
</dbReference>
<dbReference type="Pfam" id="PF13340">
    <property type="entry name" value="DUF4096"/>
    <property type="match status" value="1"/>
</dbReference>
<name>A0ABV9K5R7_9PORP</name>
<proteinExistence type="predicted"/>
<gene>
    <name evidence="3" type="ORF">ACFO3G_01375</name>
</gene>